<gene>
    <name evidence="6" type="ORF">TCEB3V08_LOCUS10376</name>
</gene>
<evidence type="ECO:0000313" key="6">
    <source>
        <dbReference type="EMBL" id="CAD7410208.1"/>
    </source>
</evidence>
<organism evidence="6">
    <name type="scientific">Timema cristinae</name>
    <name type="common">Walking stick</name>
    <dbReference type="NCBI Taxonomy" id="61476"/>
    <lineage>
        <taxon>Eukaryota</taxon>
        <taxon>Metazoa</taxon>
        <taxon>Ecdysozoa</taxon>
        <taxon>Arthropoda</taxon>
        <taxon>Hexapoda</taxon>
        <taxon>Insecta</taxon>
        <taxon>Pterygota</taxon>
        <taxon>Neoptera</taxon>
        <taxon>Polyneoptera</taxon>
        <taxon>Phasmatodea</taxon>
        <taxon>Timematodea</taxon>
        <taxon>Timematoidea</taxon>
        <taxon>Timematidae</taxon>
        <taxon>Timema</taxon>
    </lineage>
</organism>
<dbReference type="InterPro" id="IPR043519">
    <property type="entry name" value="NT_sf"/>
</dbReference>
<dbReference type="Pfam" id="PF02410">
    <property type="entry name" value="RsfS"/>
    <property type="match status" value="1"/>
</dbReference>
<dbReference type="GO" id="GO:0005739">
    <property type="term" value="C:mitochondrion"/>
    <property type="evidence" value="ECO:0007669"/>
    <property type="project" value="UniProtKB-SubCell"/>
</dbReference>
<accession>A0A7R9D8R1</accession>
<dbReference type="HAMAP" id="MF_01477">
    <property type="entry name" value="Iojap_RsfS"/>
    <property type="match status" value="1"/>
</dbReference>
<comment type="function">
    <text evidence="4">Required for normal mitochondrial ribosome function and mitochondrial translation. May play a role in ribosome biogenesis by preventing premature association of the 28S and 39S ribosomal subunits. Interacts with mitochondrial ribosomal protein uL14m (MRPL14), probably blocking formation of intersubunit bridge B8, preventing association of the 28S and 39S ribosomal subunits. Addition to isolated mitochondrial ribosomal subunits partially inhibits translation, probably by interfering with the association of the 28S and 39S ribosomal subunits and the formation of functional ribosomes. May also participate in the assembly and/or regulation of the stability of the large subunit of the mitochondrial ribosome. May function as a ribosomal silencing factor.</text>
</comment>
<dbReference type="FunFam" id="3.30.460.10:FF:000018">
    <property type="entry name" value="Mitochondrial assembly of ribosomal large subunit 1"/>
    <property type="match status" value="1"/>
</dbReference>
<evidence type="ECO:0000256" key="1">
    <source>
        <dbReference type="ARBA" id="ARBA00004173"/>
    </source>
</evidence>
<dbReference type="EMBL" id="OC321538">
    <property type="protein sequence ID" value="CAD7410208.1"/>
    <property type="molecule type" value="Genomic_DNA"/>
</dbReference>
<comment type="similarity">
    <text evidence="2">Belongs to the Iojap/RsfS family.</text>
</comment>
<protein>
    <recommendedName>
        <fullName evidence="5">Mitochondrial assembly of ribosomal large subunit protein 1</fullName>
    </recommendedName>
</protein>
<sequence>MNISIFNRFYHDNSDDRLGKIANQVENKSVPGYVSSKYQVFRDEDSPIILDVEEERRKRLEQTESTLQKAVQDEFYGINLQRGVNGVFDVEELVAILKRDKARDVFVARLPDELKYVDHIIVVSGNSYRHMIGLAEFVRKAFKKKRSPNDIIPRIEGLKSKDWIALDLGNIALHIFSKSARSIFDLESLWSVGAQYDALSNQPDDPLTELLYHHAKYLEHQRLRERMENDEYVNEKEVEPVSREEVIRNIVLMGKKKALGPDGIKVEVLGEDG</sequence>
<dbReference type="PANTHER" id="PTHR21043">
    <property type="entry name" value="IOJAP SUPERFAMILY ORTHOLOG"/>
    <property type="match status" value="1"/>
</dbReference>
<dbReference type="GO" id="GO:0017148">
    <property type="term" value="P:negative regulation of translation"/>
    <property type="evidence" value="ECO:0007669"/>
    <property type="project" value="TreeGrafter"/>
</dbReference>
<evidence type="ECO:0000256" key="5">
    <source>
        <dbReference type="ARBA" id="ARBA00073331"/>
    </source>
</evidence>
<comment type="subcellular location">
    <subcellularLocation>
        <location evidence="1">Mitochondrion</location>
    </subcellularLocation>
</comment>
<dbReference type="GO" id="GO:0043023">
    <property type="term" value="F:ribosomal large subunit binding"/>
    <property type="evidence" value="ECO:0007669"/>
    <property type="project" value="TreeGrafter"/>
</dbReference>
<name>A0A7R9D8R1_TIMCR</name>
<dbReference type="GO" id="GO:0090071">
    <property type="term" value="P:negative regulation of ribosome biogenesis"/>
    <property type="evidence" value="ECO:0007669"/>
    <property type="project" value="TreeGrafter"/>
</dbReference>
<dbReference type="PANTHER" id="PTHR21043:SF0">
    <property type="entry name" value="MITOCHONDRIAL ASSEMBLY OF RIBOSOMAL LARGE SUBUNIT PROTEIN 1"/>
    <property type="match status" value="1"/>
</dbReference>
<proteinExistence type="inferred from homology"/>
<evidence type="ECO:0000256" key="4">
    <source>
        <dbReference type="ARBA" id="ARBA00053669"/>
    </source>
</evidence>
<dbReference type="SUPFAM" id="SSF81301">
    <property type="entry name" value="Nucleotidyltransferase"/>
    <property type="match status" value="1"/>
</dbReference>
<keyword evidence="3" id="KW-0496">Mitochondrion</keyword>
<dbReference type="AlphaFoldDB" id="A0A7R9D8R1"/>
<dbReference type="Gene3D" id="3.30.460.10">
    <property type="entry name" value="Beta Polymerase, domain 2"/>
    <property type="match status" value="1"/>
</dbReference>
<evidence type="ECO:0000256" key="3">
    <source>
        <dbReference type="ARBA" id="ARBA00023128"/>
    </source>
</evidence>
<evidence type="ECO:0000256" key="2">
    <source>
        <dbReference type="ARBA" id="ARBA00010574"/>
    </source>
</evidence>
<dbReference type="InterPro" id="IPR004394">
    <property type="entry name" value="Iojap/RsfS/C7orf30"/>
</dbReference>
<dbReference type="NCBIfam" id="TIGR00090">
    <property type="entry name" value="rsfS_iojap_ybeB"/>
    <property type="match status" value="1"/>
</dbReference>
<reference evidence="6" key="1">
    <citation type="submission" date="2020-11" db="EMBL/GenBank/DDBJ databases">
        <authorList>
            <person name="Tran Van P."/>
        </authorList>
    </citation>
    <scope>NUCLEOTIDE SEQUENCE</scope>
</reference>